<evidence type="ECO:0000313" key="6">
    <source>
        <dbReference type="EMBL" id="NOU92655.1"/>
    </source>
</evidence>
<dbReference type="RefSeq" id="WP_171650859.1">
    <property type="nucleotide sequence ID" value="NZ_WHOD01000020.1"/>
</dbReference>
<dbReference type="CDD" id="cd16035">
    <property type="entry name" value="sulfatase_like"/>
    <property type="match status" value="1"/>
</dbReference>
<dbReference type="EMBL" id="WHOD01000020">
    <property type="protein sequence ID" value="NOU92655.1"/>
    <property type="molecule type" value="Genomic_DNA"/>
</dbReference>
<accession>A0A972GTU9</accession>
<keyword evidence="2" id="KW-0479">Metal-binding</keyword>
<evidence type="ECO:0000256" key="2">
    <source>
        <dbReference type="ARBA" id="ARBA00022723"/>
    </source>
</evidence>
<keyword evidence="7" id="KW-1185">Reference proteome</keyword>
<dbReference type="InterPro" id="IPR024607">
    <property type="entry name" value="Sulfatase_CS"/>
</dbReference>
<dbReference type="PANTHER" id="PTHR42693:SF53">
    <property type="entry name" value="ENDO-4-O-SULFATASE"/>
    <property type="match status" value="1"/>
</dbReference>
<name>A0A972GTU9_9BACL</name>
<dbReference type="Proteomes" id="UP000641588">
    <property type="component" value="Unassembled WGS sequence"/>
</dbReference>
<feature type="domain" description="Sulfatase N-terminal" evidence="5">
    <location>
        <begin position="14"/>
        <end position="394"/>
    </location>
</feature>
<gene>
    <name evidence="6" type="ORF">GC093_05345</name>
</gene>
<dbReference type="Gene3D" id="3.40.720.10">
    <property type="entry name" value="Alkaline Phosphatase, subunit A"/>
    <property type="match status" value="1"/>
</dbReference>
<protein>
    <submittedName>
        <fullName evidence="6">Sulfatase-like hydrolase/transferase</fullName>
    </submittedName>
</protein>
<keyword evidence="4" id="KW-0106">Calcium</keyword>
<keyword evidence="3 6" id="KW-0378">Hydrolase</keyword>
<dbReference type="InterPro" id="IPR000917">
    <property type="entry name" value="Sulfatase_N"/>
</dbReference>
<evidence type="ECO:0000256" key="4">
    <source>
        <dbReference type="ARBA" id="ARBA00022837"/>
    </source>
</evidence>
<dbReference type="PANTHER" id="PTHR42693">
    <property type="entry name" value="ARYLSULFATASE FAMILY MEMBER"/>
    <property type="match status" value="1"/>
</dbReference>
<dbReference type="GO" id="GO:0004065">
    <property type="term" value="F:arylsulfatase activity"/>
    <property type="evidence" value="ECO:0007669"/>
    <property type="project" value="TreeGrafter"/>
</dbReference>
<evidence type="ECO:0000256" key="3">
    <source>
        <dbReference type="ARBA" id="ARBA00022801"/>
    </source>
</evidence>
<evidence type="ECO:0000256" key="1">
    <source>
        <dbReference type="ARBA" id="ARBA00008779"/>
    </source>
</evidence>
<sequence length="592" mass="67383">MITNGPLSHQREKPNFLVILVDEERYPPMYENKEIKEWRRQNLVTQELLRSSSIEFHRHYIGSAACCPSRATMFTGHYPSLHGVSQTNGIAKGAFDSDMFWLGRSTVPTMGNYFREAGYQTYYIGKWHISYEDIIIPGTHQSVLSYHPQTGVPDRKQEDLYLNADPLDSFGFSSWIGPEPHGKNPRNSASSAAFGVSGRDVVYASEAVGLIEALDQEKAINNDAKPWLVVDVNPHDIVLYGALTAHLPMFNFDVEPMLQVAPPPTINEPLDTKPRCQASYQHIYPRALQPIIDQQHYRKLYYQLQKNADQQMLKVFEALTRSSFYDNTIVIFTSDHGDLLGAHGHLHQKWYCAYEEMLHVPFLIHNKKLFPERNHFNTLTSHVDLLPTMLGLANADVADIQSRLQSKFSEVYPLVGRDLSPYLLGPNKYDPVEEPIYFMIDDDVTRGQHQINPLGEPYPSVVQPNHIETVISSIQGNTTKELWKYSRYFDNDQFWTHPGKKDVTVQTMGVPPAGIQSSLYAANCVTSVKTQPVPDEYELYNLTDDPLETRNLAHPAYASEQSGIIQEQMASLLKEQRRLKRLVSPNTTTSQR</sequence>
<dbReference type="PROSITE" id="PS00149">
    <property type="entry name" value="SULFATASE_2"/>
    <property type="match status" value="1"/>
</dbReference>
<comment type="caution">
    <text evidence="6">The sequence shown here is derived from an EMBL/GenBank/DDBJ whole genome shotgun (WGS) entry which is preliminary data.</text>
</comment>
<dbReference type="Pfam" id="PF00884">
    <property type="entry name" value="Sulfatase"/>
    <property type="match status" value="1"/>
</dbReference>
<reference evidence="6" key="1">
    <citation type="submission" date="2019-10" db="EMBL/GenBank/DDBJ databases">
        <title>Description of Paenibacillus glebae sp. nov.</title>
        <authorList>
            <person name="Carlier A."/>
            <person name="Qi S."/>
        </authorList>
    </citation>
    <scope>NUCLEOTIDE SEQUENCE</scope>
    <source>
        <strain evidence="6">LMG 31456</strain>
    </source>
</reference>
<evidence type="ECO:0000259" key="5">
    <source>
        <dbReference type="Pfam" id="PF00884"/>
    </source>
</evidence>
<dbReference type="GO" id="GO:0046872">
    <property type="term" value="F:metal ion binding"/>
    <property type="evidence" value="ECO:0007669"/>
    <property type="project" value="UniProtKB-KW"/>
</dbReference>
<evidence type="ECO:0000313" key="7">
    <source>
        <dbReference type="Proteomes" id="UP000641588"/>
    </source>
</evidence>
<comment type="similarity">
    <text evidence="1">Belongs to the sulfatase family.</text>
</comment>
<dbReference type="SUPFAM" id="SSF53649">
    <property type="entry name" value="Alkaline phosphatase-like"/>
    <property type="match status" value="1"/>
</dbReference>
<organism evidence="6 7">
    <name type="scientific">Paenibacillus foliorum</name>
    <dbReference type="NCBI Taxonomy" id="2654974"/>
    <lineage>
        <taxon>Bacteria</taxon>
        <taxon>Bacillati</taxon>
        <taxon>Bacillota</taxon>
        <taxon>Bacilli</taxon>
        <taxon>Bacillales</taxon>
        <taxon>Paenibacillaceae</taxon>
        <taxon>Paenibacillus</taxon>
    </lineage>
</organism>
<dbReference type="InterPro" id="IPR017850">
    <property type="entry name" value="Alkaline_phosphatase_core_sf"/>
</dbReference>
<dbReference type="InterPro" id="IPR050738">
    <property type="entry name" value="Sulfatase"/>
</dbReference>
<dbReference type="AlphaFoldDB" id="A0A972GTU9"/>
<proteinExistence type="inferred from homology"/>